<dbReference type="PANTHER" id="PTHR36455:SF1">
    <property type="entry name" value="BLR8292 PROTEIN"/>
    <property type="match status" value="1"/>
</dbReference>
<evidence type="ECO:0000313" key="1">
    <source>
        <dbReference type="EMBL" id="AFT63972.1"/>
    </source>
</evidence>
<sequence>MEPVDMRKSIDGLAALVEQEMALSPALEALFVFCNRSRDKIKLLYWERNGFVVWYKRLEKQRFLWMWADEMTHTARSGRELNQLLDGLNIWSQKPHQLIQFDSIT</sequence>
<name>M4HX06_9GAMM</name>
<organism evidence="1">
    <name type="scientific">gamma proteobacterium D250</name>
    <dbReference type="NCBI Taxonomy" id="649546"/>
    <lineage>
        <taxon>Bacteria</taxon>
        <taxon>Pseudomonadati</taxon>
        <taxon>Pseudomonadota</taxon>
        <taxon>Gammaproteobacteria</taxon>
    </lineage>
</organism>
<proteinExistence type="predicted"/>
<dbReference type="AlphaFoldDB" id="M4HX06"/>
<dbReference type="InterPro" id="IPR008878">
    <property type="entry name" value="Transposase_IS66_Orf2"/>
</dbReference>
<dbReference type="EMBL" id="JX523949">
    <property type="protein sequence ID" value="AFT63972.1"/>
    <property type="molecule type" value="Genomic_DNA"/>
</dbReference>
<reference evidence="1" key="1">
    <citation type="journal article" date="2013" name="Mar. Drugs">
        <title>Assessing the effectiveness of functional genetic screens for the identification of bioactive metabolites.</title>
        <authorList>
            <person name="Penesyan A."/>
            <person name="Ballestriero F."/>
            <person name="Daim M."/>
            <person name="Kjelleberg S."/>
            <person name="Thomas T."/>
            <person name="Egan S."/>
        </authorList>
    </citation>
    <scope>NUCLEOTIDE SEQUENCE</scope>
    <source>
        <strain evidence="1">D250</strain>
    </source>
</reference>
<protein>
    <submittedName>
        <fullName evidence="1">IS66 protein</fullName>
    </submittedName>
</protein>
<accession>M4HX06</accession>
<dbReference type="NCBIfam" id="NF033819">
    <property type="entry name" value="IS66_TnpB"/>
    <property type="match status" value="1"/>
</dbReference>
<dbReference type="Pfam" id="PF05717">
    <property type="entry name" value="TnpB_IS66"/>
    <property type="match status" value="1"/>
</dbReference>
<dbReference type="PANTHER" id="PTHR36455">
    <property type="match status" value="1"/>
</dbReference>